<evidence type="ECO:0000313" key="4">
    <source>
        <dbReference type="Proteomes" id="UP000002534"/>
    </source>
</evidence>
<dbReference type="GO" id="GO:0004519">
    <property type="term" value="F:endonuclease activity"/>
    <property type="evidence" value="ECO:0007669"/>
    <property type="project" value="UniProtKB-KW"/>
</dbReference>
<reference evidence="3 4" key="2">
    <citation type="journal article" date="2012" name="BMC Genomics">
        <title>The genome of Pelobacter carbinolicus reveals surprising metabolic capabilities and physiological features.</title>
        <authorList>
            <person name="Aklujkar M."/>
            <person name="Haveman S.A."/>
            <person name="Didonato R.Jr."/>
            <person name="Chertkov O."/>
            <person name="Han C.S."/>
            <person name="Land M.L."/>
            <person name="Brown P."/>
            <person name="Lovley D.R."/>
        </authorList>
    </citation>
    <scope>NUCLEOTIDE SEQUENCE [LARGE SCALE GENOMIC DNA]</scope>
    <source>
        <strain evidence="4">DSM 2380 / NBRC 103641 / GraBd1</strain>
    </source>
</reference>
<dbReference type="HOGENOM" id="CLU_100949_1_0_7"/>
<evidence type="ECO:0000259" key="1">
    <source>
        <dbReference type="Pfam" id="PF08721"/>
    </source>
</evidence>
<evidence type="ECO:0000313" key="3">
    <source>
        <dbReference type="EMBL" id="ABA87388.1"/>
    </source>
</evidence>
<organism evidence="3 4">
    <name type="scientific">Syntrophotalea carbinolica (strain DSM 2380 / NBRC 103641 / GraBd1)</name>
    <name type="common">Pelobacter carbinolicus</name>
    <dbReference type="NCBI Taxonomy" id="338963"/>
    <lineage>
        <taxon>Bacteria</taxon>
        <taxon>Pseudomonadati</taxon>
        <taxon>Thermodesulfobacteriota</taxon>
        <taxon>Desulfuromonadia</taxon>
        <taxon>Desulfuromonadales</taxon>
        <taxon>Syntrophotaleaceae</taxon>
        <taxon>Syntrophotalea</taxon>
    </lineage>
</organism>
<dbReference type="KEGG" id="pca:Pcar_0126"/>
<feature type="domain" description="TnsA endonuclease C-terminal" evidence="1">
    <location>
        <begin position="131"/>
        <end position="205"/>
    </location>
</feature>
<dbReference type="AlphaFoldDB" id="Q3A8A4"/>
<keyword evidence="3" id="KW-0255">Endonuclease</keyword>
<reference evidence="4" key="1">
    <citation type="submission" date="2005-10" db="EMBL/GenBank/DDBJ databases">
        <title>Complete sequence of Pelobacter carbinolicus DSM 2380.</title>
        <authorList>
            <person name="Copeland A."/>
            <person name="Lucas S."/>
            <person name="Lapidus A."/>
            <person name="Barry K."/>
            <person name="Detter J.C."/>
            <person name="Glavina T."/>
            <person name="Hammon N."/>
            <person name="Israni S."/>
            <person name="Pitluck S."/>
            <person name="Chertkov O."/>
            <person name="Schmutz J."/>
            <person name="Larimer F."/>
            <person name="Land M."/>
            <person name="Kyrpides N."/>
            <person name="Ivanova N."/>
            <person name="Richardson P."/>
        </authorList>
    </citation>
    <scope>NUCLEOTIDE SEQUENCE [LARGE SCALE GENOMIC DNA]</scope>
    <source>
        <strain evidence="4">DSM 2380 / NBRC 103641 / GraBd1</strain>
    </source>
</reference>
<dbReference type="Gene3D" id="3.40.1350.10">
    <property type="match status" value="1"/>
</dbReference>
<dbReference type="GO" id="GO:0003676">
    <property type="term" value="F:nucleic acid binding"/>
    <property type="evidence" value="ECO:0007669"/>
    <property type="project" value="InterPro"/>
</dbReference>
<dbReference type="STRING" id="338963.Pcar_0126"/>
<accession>Q3A8A4</accession>
<name>Q3A8A4_SYNC1</name>
<keyword evidence="3" id="KW-0378">Hydrolase</keyword>
<gene>
    <name evidence="3" type="ordered locus">Pcar_0126</name>
</gene>
<dbReference type="RefSeq" id="WP_011339779.1">
    <property type="nucleotide sequence ID" value="NC_007498.2"/>
</dbReference>
<dbReference type="eggNOG" id="ENOG5032A4T">
    <property type="taxonomic scope" value="Bacteria"/>
</dbReference>
<dbReference type="Proteomes" id="UP000002534">
    <property type="component" value="Chromosome"/>
</dbReference>
<keyword evidence="3" id="KW-0540">Nuclease</keyword>
<dbReference type="Pfam" id="PF08722">
    <property type="entry name" value="Tn7_TnsA-like_N"/>
    <property type="match status" value="1"/>
</dbReference>
<feature type="domain" description="TnsA endonuclease N-terminal" evidence="2">
    <location>
        <begin position="43"/>
        <end position="129"/>
    </location>
</feature>
<dbReference type="Pfam" id="PF08721">
    <property type="entry name" value="Tn7_Tnp_TnsA_C"/>
    <property type="match status" value="1"/>
</dbReference>
<keyword evidence="4" id="KW-1185">Reference proteome</keyword>
<protein>
    <submittedName>
        <fullName evidence="3">Endonuclease, TnsA family</fullName>
    </submittedName>
</protein>
<dbReference type="EMBL" id="CP000142">
    <property type="protein sequence ID" value="ABA87388.1"/>
    <property type="molecule type" value="Genomic_DNA"/>
</dbReference>
<dbReference type="InterPro" id="IPR014832">
    <property type="entry name" value="TnsA_C"/>
</dbReference>
<dbReference type="InterPro" id="IPR014833">
    <property type="entry name" value="TnsA_N"/>
</dbReference>
<evidence type="ECO:0000259" key="2">
    <source>
        <dbReference type="Pfam" id="PF08722"/>
    </source>
</evidence>
<proteinExistence type="predicted"/>
<dbReference type="InterPro" id="IPR011856">
    <property type="entry name" value="tRNA_endonuc-like_dom_sf"/>
</dbReference>
<dbReference type="OrthoDB" id="881413at2"/>
<sequence length="220" mass="26454">MPVRKIPKNYRNITGYVASSKNEDSTGFESGLEKDFFMILDFDHNVQRYEEQPVRIEYLDRAGKSRTYTPDGLVVFRKDIVPAKDMCPWLCEIKYRNDLLNDWKKYKPKFKAARKYAKSRGWRFRILTEKEIRTPYLKNVKFLRPYRRVPACSEFRELLLQAMFELREADPQSLLLAVFQDKWRRAELLPVLWRMVYEKRIGTDLTLPLTMHSRIWTTEI</sequence>